<keyword evidence="5" id="KW-1185">Reference proteome</keyword>
<protein>
    <submittedName>
        <fullName evidence="4">Methyltransferase</fullName>
    </submittedName>
</protein>
<dbReference type="InterPro" id="IPR004398">
    <property type="entry name" value="RNA_MeTrfase_RsmD"/>
</dbReference>
<gene>
    <name evidence="4" type="ORF">LK09_12080</name>
</gene>
<reference evidence="4 5" key="1">
    <citation type="submission" date="2014-11" db="EMBL/GenBank/DDBJ databases">
        <title>Genome sequence of Microbacterium mangrovi MUSC 115(T).</title>
        <authorList>
            <person name="Lee L.-H."/>
        </authorList>
    </citation>
    <scope>NUCLEOTIDE SEQUENCE [LARGE SCALE GENOMIC DNA]</scope>
    <source>
        <strain evidence="4 5">MUSC 115</strain>
    </source>
</reference>
<dbReference type="PANTHER" id="PTHR43542:SF1">
    <property type="entry name" value="METHYLTRANSFERASE"/>
    <property type="match status" value="1"/>
</dbReference>
<evidence type="ECO:0000256" key="2">
    <source>
        <dbReference type="ARBA" id="ARBA00022679"/>
    </source>
</evidence>
<dbReference type="EMBL" id="JTDK01000010">
    <property type="protein sequence ID" value="KHK97482.1"/>
    <property type="molecule type" value="Genomic_DNA"/>
</dbReference>
<dbReference type="CDD" id="cd02440">
    <property type="entry name" value="AdoMet_MTases"/>
    <property type="match status" value="1"/>
</dbReference>
<dbReference type="InterPro" id="IPR002052">
    <property type="entry name" value="DNA_methylase_N6_adenine_CS"/>
</dbReference>
<dbReference type="Gene3D" id="3.40.50.150">
    <property type="entry name" value="Vaccinia Virus protein VP39"/>
    <property type="match status" value="1"/>
</dbReference>
<dbReference type="OrthoDB" id="9803017at2"/>
<accession>A0A0B2A7F6</accession>
<name>A0A0B2A7F6_9MICO</name>
<keyword evidence="1 4" id="KW-0489">Methyltransferase</keyword>
<dbReference type="Proteomes" id="UP000031030">
    <property type="component" value="Unassembled WGS sequence"/>
</dbReference>
<comment type="caution">
    <text evidence="4">The sequence shown here is derived from an EMBL/GenBank/DDBJ whole genome shotgun (WGS) entry which is preliminary data.</text>
</comment>
<evidence type="ECO:0000256" key="3">
    <source>
        <dbReference type="SAM" id="MobiDB-lite"/>
    </source>
</evidence>
<dbReference type="GO" id="GO:0008168">
    <property type="term" value="F:methyltransferase activity"/>
    <property type="evidence" value="ECO:0007669"/>
    <property type="project" value="UniProtKB-KW"/>
</dbReference>
<dbReference type="PROSITE" id="PS00092">
    <property type="entry name" value="N6_MTASE"/>
    <property type="match status" value="1"/>
</dbReference>
<dbReference type="InterPro" id="IPR029063">
    <property type="entry name" value="SAM-dependent_MTases_sf"/>
</dbReference>
<organism evidence="4 5">
    <name type="scientific">Microbacterium mangrovi</name>
    <dbReference type="NCBI Taxonomy" id="1348253"/>
    <lineage>
        <taxon>Bacteria</taxon>
        <taxon>Bacillati</taxon>
        <taxon>Actinomycetota</taxon>
        <taxon>Actinomycetes</taxon>
        <taxon>Micrococcales</taxon>
        <taxon>Microbacteriaceae</taxon>
        <taxon>Microbacterium</taxon>
    </lineage>
</organism>
<dbReference type="AlphaFoldDB" id="A0A0B2A7F6"/>
<keyword evidence="2 4" id="KW-0808">Transferase</keyword>
<proteinExistence type="predicted"/>
<dbReference type="PIRSF" id="PIRSF004553">
    <property type="entry name" value="CHP00095"/>
    <property type="match status" value="1"/>
</dbReference>
<dbReference type="RefSeq" id="WP_039399532.1">
    <property type="nucleotide sequence ID" value="NZ_JTDK01000010.1"/>
</dbReference>
<dbReference type="GO" id="GO:0003676">
    <property type="term" value="F:nucleic acid binding"/>
    <property type="evidence" value="ECO:0007669"/>
    <property type="project" value="InterPro"/>
</dbReference>
<dbReference type="PANTHER" id="PTHR43542">
    <property type="entry name" value="METHYLTRANSFERASE"/>
    <property type="match status" value="1"/>
</dbReference>
<dbReference type="Pfam" id="PF03602">
    <property type="entry name" value="Cons_hypoth95"/>
    <property type="match status" value="1"/>
</dbReference>
<evidence type="ECO:0000313" key="5">
    <source>
        <dbReference type="Proteomes" id="UP000031030"/>
    </source>
</evidence>
<evidence type="ECO:0000313" key="4">
    <source>
        <dbReference type="EMBL" id="KHK97482.1"/>
    </source>
</evidence>
<feature type="region of interest" description="Disordered" evidence="3">
    <location>
        <begin position="1"/>
        <end position="25"/>
    </location>
</feature>
<dbReference type="STRING" id="1348253.LK09_12080"/>
<dbReference type="GO" id="GO:0031167">
    <property type="term" value="P:rRNA methylation"/>
    <property type="evidence" value="ECO:0007669"/>
    <property type="project" value="InterPro"/>
</dbReference>
<evidence type="ECO:0000256" key="1">
    <source>
        <dbReference type="ARBA" id="ARBA00022603"/>
    </source>
</evidence>
<dbReference type="NCBIfam" id="TIGR00095">
    <property type="entry name" value="16S rRNA (guanine(966)-N(2))-methyltransferase RsmD"/>
    <property type="match status" value="1"/>
</dbReference>
<sequence>MPRIIAGRAGGSVLAAPSSGTRPTSDRVRESLFAALESADALHGARVADLYAGTGALGLEALSRGAASADLVEQAPGAEKLTRANAARVLKAMGGAVPASAVRVHRQSVGTYVATAHGPFDLVFLDPPYDLGDGELARVLTALEPSLAPDALIVVERAARSTDPEVPAEWVAERTKRYGDTAIRWYRFPAEPQPRSESQS</sequence>
<dbReference type="SUPFAM" id="SSF53335">
    <property type="entry name" value="S-adenosyl-L-methionine-dependent methyltransferases"/>
    <property type="match status" value="1"/>
</dbReference>